<dbReference type="InterPro" id="IPR012878">
    <property type="entry name" value="Beta-AFase-like_GH127_cat"/>
</dbReference>
<dbReference type="Pfam" id="PF20737">
    <property type="entry name" value="Glyco_hydro127C"/>
    <property type="match status" value="1"/>
</dbReference>
<reference evidence="5 6" key="1">
    <citation type="submission" date="2017-04" db="EMBL/GenBank/DDBJ databases">
        <title>Comparative genome analysis of Subtercola boreus.</title>
        <authorList>
            <person name="Cho Y.-J."/>
            <person name="Cho A."/>
            <person name="Kim O.-S."/>
            <person name="Lee J.-I."/>
        </authorList>
    </citation>
    <scope>NUCLEOTIDE SEQUENCE [LARGE SCALE GENOMIC DNA]</scope>
    <source>
        <strain evidence="5 6">P28004</strain>
    </source>
</reference>
<protein>
    <recommendedName>
        <fullName evidence="7">Glycosyl hydrolase</fullName>
    </recommendedName>
</protein>
<evidence type="ECO:0000259" key="2">
    <source>
        <dbReference type="Pfam" id="PF07944"/>
    </source>
</evidence>
<evidence type="ECO:0000313" key="5">
    <source>
        <dbReference type="EMBL" id="RFA25221.1"/>
    </source>
</evidence>
<accession>A0A3E0W6Z5</accession>
<dbReference type="InterPro" id="IPR008928">
    <property type="entry name" value="6-hairpin_glycosidase_sf"/>
</dbReference>
<feature type="compositionally biased region" description="Low complexity" evidence="1">
    <location>
        <begin position="598"/>
        <end position="607"/>
    </location>
</feature>
<gene>
    <name evidence="5" type="ORF">B7R25_14280</name>
</gene>
<dbReference type="InterPro" id="IPR049174">
    <property type="entry name" value="Beta-AFase-like"/>
</dbReference>
<dbReference type="GO" id="GO:0005975">
    <property type="term" value="P:carbohydrate metabolic process"/>
    <property type="evidence" value="ECO:0007669"/>
    <property type="project" value="InterPro"/>
</dbReference>
<comment type="caution">
    <text evidence="5">The sequence shown here is derived from an EMBL/GenBank/DDBJ whole genome shotgun (WGS) entry which is preliminary data.</text>
</comment>
<evidence type="ECO:0000259" key="3">
    <source>
        <dbReference type="Pfam" id="PF20736"/>
    </source>
</evidence>
<feature type="domain" description="Non-reducing end beta-L-arabinofuranosidase-like GH127 C-terminal" evidence="4">
    <location>
        <begin position="526"/>
        <end position="649"/>
    </location>
</feature>
<dbReference type="SUPFAM" id="SSF48208">
    <property type="entry name" value="Six-hairpin glycosidases"/>
    <property type="match status" value="1"/>
</dbReference>
<dbReference type="EMBL" id="NBXE01000034">
    <property type="protein sequence ID" value="RFA25221.1"/>
    <property type="molecule type" value="Genomic_DNA"/>
</dbReference>
<feature type="domain" description="Non-reducing end beta-L-arabinofuranosidase-like GH127 middle" evidence="3">
    <location>
        <begin position="432"/>
        <end position="524"/>
    </location>
</feature>
<dbReference type="InterPro" id="IPR049046">
    <property type="entry name" value="Beta-AFase-like_GH127_middle"/>
</dbReference>
<dbReference type="InterPro" id="IPR049049">
    <property type="entry name" value="Beta-AFase-like_GH127_C"/>
</dbReference>
<feature type="region of interest" description="Disordered" evidence="1">
    <location>
        <begin position="594"/>
        <end position="619"/>
    </location>
</feature>
<evidence type="ECO:0000313" key="6">
    <source>
        <dbReference type="Proteomes" id="UP000257080"/>
    </source>
</evidence>
<dbReference type="PANTHER" id="PTHR43465">
    <property type="entry name" value="DUF1680 DOMAIN PROTEIN (AFU_ORTHOLOGUE AFUA_1G08910)"/>
    <property type="match status" value="1"/>
</dbReference>
<dbReference type="PANTHER" id="PTHR43465:SF2">
    <property type="entry name" value="DUF1680 DOMAIN PROTEIN (AFU_ORTHOLOGUE AFUA_1G08910)"/>
    <property type="match status" value="1"/>
</dbReference>
<dbReference type="Pfam" id="PF07944">
    <property type="entry name" value="Beta-AFase-like_GH127_cat"/>
    <property type="match status" value="1"/>
</dbReference>
<sequence length="652" mass="70091">MNAAGKALRGGPVAPSASRLRPLGPDEVMIDGGFWAERQALNADVILAHCEKWMERIGWIQNFDAVATGTVGSRHAGIEFVDSEVYKLLEAMAWELARRPDQALEARYRALVDRVAAAQEADGYLHTSFGHPGQPDRYSNLEWGHELYCFGHLFQAAVARVRGGYADDDLVRVARRLADHVYREFGPDGRVAICGHPEVEVALVELSRAVGEPRYLELAGLFVERRGRGMLATTILFGHEYFQDDVPVRSATVLRGHAVRALYLASGALDVATETGDRALADAVALQWRNTVARRTYITGGMGSHHQDEAFGDDYELPADRAYSETCAGIGSVMLSWRLLLETGDTAYADLIERTLLNNILASPRQDGRAFFYTNTLQQRAAGTEPSEGELSERAEASLRAPWFEVSCCPTNVARTLASAGLYFATADQNGVQLHQYGDLSVRVTLPDSRVVSLKVSSGYPHEGIVTVTVLEEVDAAITLRVPQWAQDAATVTVAGETVVPGGGSVVVDRAFAAGDTIVLSLPMQPRIVHPHPRIDAVRGTVAVERGPLVMVLESSDLPAGRSTEDAGLCLDSGLTVMADGRVTATVALRADDDPGWPYAGGADPTGDGPGPGSGRPAPAAARVLEGVALTPYYAWANRGPSTMRVWLPTAG</sequence>
<evidence type="ECO:0008006" key="7">
    <source>
        <dbReference type="Google" id="ProtNLM"/>
    </source>
</evidence>
<dbReference type="OrthoDB" id="9757939at2"/>
<proteinExistence type="predicted"/>
<evidence type="ECO:0000256" key="1">
    <source>
        <dbReference type="SAM" id="MobiDB-lite"/>
    </source>
</evidence>
<organism evidence="5 6">
    <name type="scientific">Subtercola boreus</name>
    <dbReference type="NCBI Taxonomy" id="120213"/>
    <lineage>
        <taxon>Bacteria</taxon>
        <taxon>Bacillati</taxon>
        <taxon>Actinomycetota</taxon>
        <taxon>Actinomycetes</taxon>
        <taxon>Micrococcales</taxon>
        <taxon>Microbacteriaceae</taxon>
        <taxon>Subtercola</taxon>
    </lineage>
</organism>
<dbReference type="AlphaFoldDB" id="A0A3E0W6Z5"/>
<dbReference type="Pfam" id="PF20736">
    <property type="entry name" value="Glyco_hydro127M"/>
    <property type="match status" value="1"/>
</dbReference>
<evidence type="ECO:0000259" key="4">
    <source>
        <dbReference type="Pfam" id="PF20737"/>
    </source>
</evidence>
<name>A0A3E0W6Z5_9MICO</name>
<feature type="domain" description="Non-reducing end beta-L-arabinofuranosidase-like GH127 catalytic" evidence="2">
    <location>
        <begin position="28"/>
        <end position="420"/>
    </location>
</feature>
<dbReference type="Proteomes" id="UP000257080">
    <property type="component" value="Unassembled WGS sequence"/>
</dbReference>